<evidence type="ECO:0000256" key="2">
    <source>
        <dbReference type="SAM" id="Phobius"/>
    </source>
</evidence>
<dbReference type="KEGG" id="kcm:ABWK59_16100"/>
<dbReference type="EMBL" id="CP159872">
    <property type="protein sequence ID" value="XCM80337.1"/>
    <property type="molecule type" value="Genomic_DNA"/>
</dbReference>
<keyword evidence="2" id="KW-0812">Transmembrane</keyword>
<proteinExistence type="predicted"/>
<feature type="transmembrane region" description="Helical" evidence="2">
    <location>
        <begin position="126"/>
        <end position="147"/>
    </location>
</feature>
<gene>
    <name evidence="3" type="ORF">ABWK59_16100</name>
</gene>
<feature type="transmembrane region" description="Helical" evidence="2">
    <location>
        <begin position="178"/>
        <end position="197"/>
    </location>
</feature>
<feature type="compositionally biased region" description="Low complexity" evidence="1">
    <location>
        <begin position="291"/>
        <end position="311"/>
    </location>
</feature>
<evidence type="ECO:0000256" key="1">
    <source>
        <dbReference type="SAM" id="MobiDB-lite"/>
    </source>
</evidence>
<keyword evidence="2" id="KW-1133">Transmembrane helix</keyword>
<feature type="transmembrane region" description="Helical" evidence="2">
    <location>
        <begin position="59"/>
        <end position="78"/>
    </location>
</feature>
<sequence>MTRDLLDGYRDHIIAAHKQPLFLLLVGFICSFVFIRFSVRMIRAKVRWWPGNVTPGGLHIHHMVFGLGFLLVSGIGVFATSGGHPWIDWFGLLFGIGCGLVLDEFALILHLDDVYWGEQGRKSVDAVILGILITALLLTGYVPLGVVPGQDTRWGLVSVIAVNALVSIIALLKGKMWMGLLGIMVPGLSWIGAIRLARPSSPWARWRYADRPRRMARARRRERRLHARADRARTWLFDLIAGAPDKVAAHHTATHRVAERMAARATAHLDAHAARALARRHARLADRRGAAESQSARAAGAAGAARAAAAGGEPGRQDRARARLRVVQAGRRRAYSVRPLPTAAPAPRNPYPHPRLPHPHPHRRA</sequence>
<keyword evidence="2" id="KW-0472">Membrane</keyword>
<protein>
    <recommendedName>
        <fullName evidence="4">Lysyl-tRNA synthetase class 2</fullName>
    </recommendedName>
</protein>
<organism evidence="3">
    <name type="scientific">Kitasatospora camelliae</name>
    <dbReference type="NCBI Taxonomy" id="3156397"/>
    <lineage>
        <taxon>Bacteria</taxon>
        <taxon>Bacillati</taxon>
        <taxon>Actinomycetota</taxon>
        <taxon>Actinomycetes</taxon>
        <taxon>Kitasatosporales</taxon>
        <taxon>Streptomycetaceae</taxon>
        <taxon>Kitasatospora</taxon>
    </lineage>
</organism>
<dbReference type="RefSeq" id="WP_354641276.1">
    <property type="nucleotide sequence ID" value="NZ_CP159872.1"/>
</dbReference>
<name>A0AAU8JWY5_9ACTN</name>
<dbReference type="AlphaFoldDB" id="A0AAU8JWY5"/>
<feature type="transmembrane region" description="Helical" evidence="2">
    <location>
        <begin position="21"/>
        <end position="39"/>
    </location>
</feature>
<feature type="compositionally biased region" description="Basic residues" evidence="1">
    <location>
        <begin position="355"/>
        <end position="365"/>
    </location>
</feature>
<accession>A0AAU8JWY5</accession>
<evidence type="ECO:0008006" key="4">
    <source>
        <dbReference type="Google" id="ProtNLM"/>
    </source>
</evidence>
<evidence type="ECO:0000313" key="3">
    <source>
        <dbReference type="EMBL" id="XCM80337.1"/>
    </source>
</evidence>
<feature type="transmembrane region" description="Helical" evidence="2">
    <location>
        <begin position="154"/>
        <end position="172"/>
    </location>
</feature>
<feature type="transmembrane region" description="Helical" evidence="2">
    <location>
        <begin position="90"/>
        <end position="111"/>
    </location>
</feature>
<reference evidence="3" key="1">
    <citation type="submission" date="2024-06" db="EMBL/GenBank/DDBJ databases">
        <title>The genome sequences of Kitasatospora sp. strain HUAS MG31.</title>
        <authorList>
            <person name="Mo P."/>
        </authorList>
    </citation>
    <scope>NUCLEOTIDE SEQUENCE</scope>
    <source>
        <strain evidence="3">HUAS MG31</strain>
    </source>
</reference>
<feature type="compositionally biased region" description="Pro residues" evidence="1">
    <location>
        <begin position="342"/>
        <end position="354"/>
    </location>
</feature>
<feature type="region of interest" description="Disordered" evidence="1">
    <location>
        <begin position="280"/>
        <end position="365"/>
    </location>
</feature>